<sequence>MFAFQILSQPPLDGGNSGLPSMSTFNSDSSGSMDCEFQHSNPNTDAQLVQTADSGQGPRHESSTPVFPPHSSASPPYTIRESIRINALESTVQKMASDLSSSNKQIREVKELLLRLVNPSHPPPIPVNGTVDSSTHTGYTGNDNRESNLAQVNMKDVPESAPDHRPQGNVNYTMAPDKQASALGLPPHQPNSPSWASGDTLPVTPSMLLLNFTNRMAVDAAVSTDVSASIATTSADQSPNPTSARTPRTSTQQMMDVLLPRATVPRAPHLSPPVDIASTVEGVTTRGMAIEQAPSDCGPRMRFDMPLLPHLLNHAIAANSLCFILHPQCGDRVVAEGKIGGSWKSPSCKSRKLCVEGQQMIQVHNVFVPNLPLIYVEERQPFTTLDHALVKSNGSSVYVKWDCKLLHKKKKNSPHSQAVADKR</sequence>
<feature type="compositionally biased region" description="Polar residues" evidence="1">
    <location>
        <begin position="130"/>
        <end position="147"/>
    </location>
</feature>
<dbReference type="AlphaFoldDB" id="A0A8T0HQM5"/>
<dbReference type="Proteomes" id="UP000822688">
    <property type="component" value="Chromosome V"/>
</dbReference>
<gene>
    <name evidence="2" type="ORF">KC19_VG130200</name>
</gene>
<evidence type="ECO:0000256" key="1">
    <source>
        <dbReference type="SAM" id="MobiDB-lite"/>
    </source>
</evidence>
<organism evidence="2 3">
    <name type="scientific">Ceratodon purpureus</name>
    <name type="common">Fire moss</name>
    <name type="synonym">Dicranum purpureum</name>
    <dbReference type="NCBI Taxonomy" id="3225"/>
    <lineage>
        <taxon>Eukaryota</taxon>
        <taxon>Viridiplantae</taxon>
        <taxon>Streptophyta</taxon>
        <taxon>Embryophyta</taxon>
        <taxon>Bryophyta</taxon>
        <taxon>Bryophytina</taxon>
        <taxon>Bryopsida</taxon>
        <taxon>Dicranidae</taxon>
        <taxon>Pseudoditrichales</taxon>
        <taxon>Ditrichaceae</taxon>
        <taxon>Ceratodon</taxon>
    </lineage>
</organism>
<name>A0A8T0HQM5_CERPU</name>
<reference evidence="2" key="1">
    <citation type="submission" date="2020-06" db="EMBL/GenBank/DDBJ databases">
        <title>WGS assembly of Ceratodon purpureus strain R40.</title>
        <authorList>
            <person name="Carey S.B."/>
            <person name="Jenkins J."/>
            <person name="Shu S."/>
            <person name="Lovell J.T."/>
            <person name="Sreedasyam A."/>
            <person name="Maumus F."/>
            <person name="Tiley G.P."/>
            <person name="Fernandez-Pozo N."/>
            <person name="Barry K."/>
            <person name="Chen C."/>
            <person name="Wang M."/>
            <person name="Lipzen A."/>
            <person name="Daum C."/>
            <person name="Saski C.A."/>
            <person name="Payton A.C."/>
            <person name="Mcbreen J.C."/>
            <person name="Conrad R.E."/>
            <person name="Kollar L.M."/>
            <person name="Olsson S."/>
            <person name="Huttunen S."/>
            <person name="Landis J.B."/>
            <person name="Wickett N.J."/>
            <person name="Johnson M.G."/>
            <person name="Rensing S.A."/>
            <person name="Grimwood J."/>
            <person name="Schmutz J."/>
            <person name="Mcdaniel S.F."/>
        </authorList>
    </citation>
    <scope>NUCLEOTIDE SEQUENCE</scope>
    <source>
        <strain evidence="2">R40</strain>
    </source>
</reference>
<keyword evidence="3" id="KW-1185">Reference proteome</keyword>
<accession>A0A8T0HQM5</accession>
<proteinExistence type="predicted"/>
<dbReference type="EMBL" id="CM026426">
    <property type="protein sequence ID" value="KAG0572853.1"/>
    <property type="molecule type" value="Genomic_DNA"/>
</dbReference>
<protein>
    <submittedName>
        <fullName evidence="2">Uncharacterized protein</fullName>
    </submittedName>
</protein>
<feature type="region of interest" description="Disordered" evidence="1">
    <location>
        <begin position="120"/>
        <end position="147"/>
    </location>
</feature>
<comment type="caution">
    <text evidence="2">The sequence shown here is derived from an EMBL/GenBank/DDBJ whole genome shotgun (WGS) entry which is preliminary data.</text>
</comment>
<feature type="compositionally biased region" description="Polar residues" evidence="1">
    <location>
        <begin position="18"/>
        <end position="54"/>
    </location>
</feature>
<evidence type="ECO:0000313" key="2">
    <source>
        <dbReference type="EMBL" id="KAG0572853.1"/>
    </source>
</evidence>
<feature type="compositionally biased region" description="Polar residues" evidence="1">
    <location>
        <begin position="237"/>
        <end position="250"/>
    </location>
</feature>
<feature type="region of interest" description="Disordered" evidence="1">
    <location>
        <begin position="1"/>
        <end position="77"/>
    </location>
</feature>
<evidence type="ECO:0000313" key="3">
    <source>
        <dbReference type="Proteomes" id="UP000822688"/>
    </source>
</evidence>
<feature type="region of interest" description="Disordered" evidence="1">
    <location>
        <begin position="230"/>
        <end position="250"/>
    </location>
</feature>